<feature type="compositionally biased region" description="Polar residues" evidence="1">
    <location>
        <begin position="1"/>
        <end position="24"/>
    </location>
</feature>
<evidence type="ECO:0000313" key="2">
    <source>
        <dbReference type="EMBL" id="KDR77910.1"/>
    </source>
</evidence>
<gene>
    <name evidence="2" type="ORF">GALMADRAFT_224348</name>
</gene>
<sequence>MCEKTQASGKQRKTGQQNSKMNNSEPKPELKPEALEINANDPMFSSSSSSSRSSRYRPSSITTDQRERTSAKHHPQTPPTATNASRAKK</sequence>
<feature type="region of interest" description="Disordered" evidence="1">
    <location>
        <begin position="1"/>
        <end position="89"/>
    </location>
</feature>
<feature type="compositionally biased region" description="Polar residues" evidence="1">
    <location>
        <begin position="79"/>
        <end position="89"/>
    </location>
</feature>
<dbReference type="HOGENOM" id="CLU_2454897_0_0_1"/>
<dbReference type="AlphaFoldDB" id="A0A067T422"/>
<dbReference type="EMBL" id="KL142375">
    <property type="protein sequence ID" value="KDR77910.1"/>
    <property type="molecule type" value="Genomic_DNA"/>
</dbReference>
<proteinExistence type="predicted"/>
<evidence type="ECO:0000313" key="3">
    <source>
        <dbReference type="Proteomes" id="UP000027222"/>
    </source>
</evidence>
<reference evidence="3" key="1">
    <citation type="journal article" date="2014" name="Proc. Natl. Acad. Sci. U.S.A.">
        <title>Extensive sampling of basidiomycete genomes demonstrates inadequacy of the white-rot/brown-rot paradigm for wood decay fungi.</title>
        <authorList>
            <person name="Riley R."/>
            <person name="Salamov A.A."/>
            <person name="Brown D.W."/>
            <person name="Nagy L.G."/>
            <person name="Floudas D."/>
            <person name="Held B.W."/>
            <person name="Levasseur A."/>
            <person name="Lombard V."/>
            <person name="Morin E."/>
            <person name="Otillar R."/>
            <person name="Lindquist E.A."/>
            <person name="Sun H."/>
            <person name="LaButti K.M."/>
            <person name="Schmutz J."/>
            <person name="Jabbour D."/>
            <person name="Luo H."/>
            <person name="Baker S.E."/>
            <person name="Pisabarro A.G."/>
            <person name="Walton J.D."/>
            <person name="Blanchette R.A."/>
            <person name="Henrissat B."/>
            <person name="Martin F."/>
            <person name="Cullen D."/>
            <person name="Hibbett D.S."/>
            <person name="Grigoriev I.V."/>
        </authorList>
    </citation>
    <scope>NUCLEOTIDE SEQUENCE [LARGE SCALE GENOMIC DNA]</scope>
    <source>
        <strain evidence="3">CBS 339.88</strain>
    </source>
</reference>
<organism evidence="2 3">
    <name type="scientific">Galerina marginata (strain CBS 339.88)</name>
    <dbReference type="NCBI Taxonomy" id="685588"/>
    <lineage>
        <taxon>Eukaryota</taxon>
        <taxon>Fungi</taxon>
        <taxon>Dikarya</taxon>
        <taxon>Basidiomycota</taxon>
        <taxon>Agaricomycotina</taxon>
        <taxon>Agaricomycetes</taxon>
        <taxon>Agaricomycetidae</taxon>
        <taxon>Agaricales</taxon>
        <taxon>Agaricineae</taxon>
        <taxon>Strophariaceae</taxon>
        <taxon>Galerina</taxon>
    </lineage>
</organism>
<keyword evidence="3" id="KW-1185">Reference proteome</keyword>
<accession>A0A067T422</accession>
<name>A0A067T422_GALM3</name>
<feature type="compositionally biased region" description="Low complexity" evidence="1">
    <location>
        <begin position="45"/>
        <end position="60"/>
    </location>
</feature>
<evidence type="ECO:0000256" key="1">
    <source>
        <dbReference type="SAM" id="MobiDB-lite"/>
    </source>
</evidence>
<dbReference type="Proteomes" id="UP000027222">
    <property type="component" value="Unassembled WGS sequence"/>
</dbReference>
<protein>
    <submittedName>
        <fullName evidence="2">Uncharacterized protein</fullName>
    </submittedName>
</protein>